<dbReference type="GO" id="GO:0004535">
    <property type="term" value="F:poly(A)-specific ribonuclease activity"/>
    <property type="evidence" value="ECO:0007669"/>
    <property type="project" value="TreeGrafter"/>
</dbReference>
<dbReference type="InterPro" id="IPR048841">
    <property type="entry name" value="PAN2_N"/>
</dbReference>
<dbReference type="GO" id="GO:0000289">
    <property type="term" value="P:nuclear-transcribed mRNA poly(A) tail shortening"/>
    <property type="evidence" value="ECO:0007669"/>
    <property type="project" value="TreeGrafter"/>
</dbReference>
<dbReference type="EMBL" id="BDGG01000004">
    <property type="protein sequence ID" value="GAU98219.1"/>
    <property type="molecule type" value="Genomic_DNA"/>
</dbReference>
<organism evidence="2 3">
    <name type="scientific">Ramazzottius varieornatus</name>
    <name type="common">Water bear</name>
    <name type="synonym">Tardigrade</name>
    <dbReference type="NCBI Taxonomy" id="947166"/>
    <lineage>
        <taxon>Eukaryota</taxon>
        <taxon>Metazoa</taxon>
        <taxon>Ecdysozoa</taxon>
        <taxon>Tardigrada</taxon>
        <taxon>Eutardigrada</taxon>
        <taxon>Parachela</taxon>
        <taxon>Hypsibioidea</taxon>
        <taxon>Ramazzottiidae</taxon>
        <taxon>Ramazzottius</taxon>
    </lineage>
</organism>
<protein>
    <recommendedName>
        <fullName evidence="1">PAN2-PAN3 deadenylation complex catalytic subunit PAN2 N-terminal domain-containing protein</fullName>
    </recommendedName>
</protein>
<reference evidence="2 3" key="1">
    <citation type="journal article" date="2016" name="Nat. Commun.">
        <title>Extremotolerant tardigrade genome and improved radiotolerance of human cultured cells by tardigrade-unique protein.</title>
        <authorList>
            <person name="Hashimoto T."/>
            <person name="Horikawa D.D."/>
            <person name="Saito Y."/>
            <person name="Kuwahara H."/>
            <person name="Kozuka-Hata H."/>
            <person name="Shin-I T."/>
            <person name="Minakuchi Y."/>
            <person name="Ohishi K."/>
            <person name="Motoyama A."/>
            <person name="Aizu T."/>
            <person name="Enomoto A."/>
            <person name="Kondo K."/>
            <person name="Tanaka S."/>
            <person name="Hara Y."/>
            <person name="Koshikawa S."/>
            <person name="Sagara H."/>
            <person name="Miura T."/>
            <person name="Yokobori S."/>
            <person name="Miyagawa K."/>
            <person name="Suzuki Y."/>
            <person name="Kubo T."/>
            <person name="Oyama M."/>
            <person name="Kohara Y."/>
            <person name="Fujiyama A."/>
            <person name="Arakawa K."/>
            <person name="Katayama T."/>
            <person name="Toyoda A."/>
            <person name="Kunieda T."/>
        </authorList>
    </citation>
    <scope>NUCLEOTIDE SEQUENCE [LARGE SCALE GENOMIC DNA]</scope>
    <source>
        <strain evidence="2 3">YOKOZUNA-1</strain>
    </source>
</reference>
<dbReference type="Gene3D" id="2.130.10.10">
    <property type="entry name" value="YVTN repeat-like/Quinoprotein amine dehydrogenase"/>
    <property type="match status" value="1"/>
</dbReference>
<sequence length="481" mass="52466">MDFVGSSGDATFDSTFYMPHKTVKSFGSQRYGETAVRFDDYDDLMWTGTKEGHLSSYVGPHMKLCSSFGYLAAGGIADYCITEAGVFTVGLDRLSLYRRDGFELLHQPLYTVTNGEPLSCCLTVRSSGHILPNETVFVAGSRGLVRKVNLQRPEIVENIQVGAIDTTLMRSSDRFVCFGSSSGDLGILDVRSNQVRTHKLVSDPKKLVVWDLDVHDYSLFLCANELNDDGSVVPTSSILCYDLRICKATAPVTTALSPRHIRVVPDTCGQKCIVVDHMEGKYQLISSVASVSTEKNVCRISKSCSVPVSLEVSSTGQEIAIADDTGSIHVLRSAASAKSRQWNKTLLRLLPSIEVVHRRPLNNHYFQTAANVAPGFADATVSTMQSVTSTNNQKSLKHSAILRESLQGLAHGNSGVFGGSRSQSLEYIPHSPSKHLGRSVSDLGHLTMPSKDSLSPSSVCVNLLEYHLVQRFFFQGTVSVD</sequence>
<accession>A0A1D1V969</accession>
<evidence type="ECO:0000313" key="3">
    <source>
        <dbReference type="Proteomes" id="UP000186922"/>
    </source>
</evidence>
<dbReference type="Pfam" id="PF20770">
    <property type="entry name" value="PAN2_N"/>
    <property type="match status" value="1"/>
</dbReference>
<dbReference type="OrthoDB" id="16516at2759"/>
<comment type="caution">
    <text evidence="2">The sequence shown here is derived from an EMBL/GenBank/DDBJ whole genome shotgun (WGS) entry which is preliminary data.</text>
</comment>
<dbReference type="PANTHER" id="PTHR15728">
    <property type="entry name" value="DEADENYLATION COMPLEX CATALYTIC SUBUNIT PAN2"/>
    <property type="match status" value="1"/>
</dbReference>
<dbReference type="PANTHER" id="PTHR15728:SF0">
    <property type="entry name" value="PAN2-PAN3 DEADENYLATION COMPLEX CATALYTIC SUBUNIT PAN2"/>
    <property type="match status" value="1"/>
</dbReference>
<dbReference type="InterPro" id="IPR050785">
    <property type="entry name" value="PAN2-PAN3_catalytic_subunit"/>
</dbReference>
<dbReference type="InterPro" id="IPR011047">
    <property type="entry name" value="Quinoprotein_ADH-like_sf"/>
</dbReference>
<gene>
    <name evidence="2" type="primary">RvY_09395-1</name>
    <name evidence="2" type="synonym">RvY_09395.1</name>
    <name evidence="2" type="ORF">RvY_09395</name>
</gene>
<dbReference type="GO" id="GO:0000932">
    <property type="term" value="C:P-body"/>
    <property type="evidence" value="ECO:0007669"/>
    <property type="project" value="TreeGrafter"/>
</dbReference>
<feature type="domain" description="PAN2-PAN3 deadenylation complex catalytic subunit PAN2 N-terminal" evidence="1">
    <location>
        <begin position="36"/>
        <end position="330"/>
    </location>
</feature>
<keyword evidence="3" id="KW-1185">Reference proteome</keyword>
<dbReference type="InterPro" id="IPR015943">
    <property type="entry name" value="WD40/YVTN_repeat-like_dom_sf"/>
</dbReference>
<dbReference type="Proteomes" id="UP000186922">
    <property type="component" value="Unassembled WGS sequence"/>
</dbReference>
<evidence type="ECO:0000259" key="1">
    <source>
        <dbReference type="Pfam" id="PF20770"/>
    </source>
</evidence>
<proteinExistence type="predicted"/>
<dbReference type="GO" id="GO:0031251">
    <property type="term" value="C:PAN complex"/>
    <property type="evidence" value="ECO:0007669"/>
    <property type="project" value="TreeGrafter"/>
</dbReference>
<name>A0A1D1V969_RAMVA</name>
<dbReference type="STRING" id="947166.A0A1D1V969"/>
<evidence type="ECO:0000313" key="2">
    <source>
        <dbReference type="EMBL" id="GAU98219.1"/>
    </source>
</evidence>
<dbReference type="AlphaFoldDB" id="A0A1D1V969"/>
<dbReference type="SUPFAM" id="SSF50998">
    <property type="entry name" value="Quinoprotein alcohol dehydrogenase-like"/>
    <property type="match status" value="1"/>
</dbReference>